<proteinExistence type="predicted"/>
<dbReference type="Proteomes" id="UP000760545">
    <property type="component" value="Unassembled WGS sequence"/>
</dbReference>
<dbReference type="PANTHER" id="PTHR10188:SF6">
    <property type="entry name" value="N(4)-(BETA-N-ACETYLGLUCOSAMINYL)-L-ASPARAGINASE"/>
    <property type="match status" value="1"/>
</dbReference>
<dbReference type="PANTHER" id="PTHR10188">
    <property type="entry name" value="L-ASPARAGINASE"/>
    <property type="match status" value="1"/>
</dbReference>
<dbReference type="PROSITE" id="PS51257">
    <property type="entry name" value="PROKAR_LIPOPROTEIN"/>
    <property type="match status" value="1"/>
</dbReference>
<gene>
    <name evidence="1" type="ORF">HC176_01485</name>
</gene>
<dbReference type="Pfam" id="PF01112">
    <property type="entry name" value="Asparaginase_2"/>
    <property type="match status" value="1"/>
</dbReference>
<dbReference type="SUPFAM" id="SSF56235">
    <property type="entry name" value="N-terminal nucleophile aminohydrolases (Ntn hydrolases)"/>
    <property type="match status" value="1"/>
</dbReference>
<dbReference type="EMBL" id="JAAVJS010000001">
    <property type="protein sequence ID" value="NJX14159.1"/>
    <property type="molecule type" value="Genomic_DNA"/>
</dbReference>
<accession>A0ABX1DAL0</accession>
<keyword evidence="2" id="KW-1185">Reference proteome</keyword>
<dbReference type="Gene3D" id="3.60.20.30">
    <property type="entry name" value="(Glycosyl)asparaginase"/>
    <property type="match status" value="1"/>
</dbReference>
<protein>
    <submittedName>
        <fullName evidence="1">Isoaspartyl peptidase/L-asparaginase</fullName>
    </submittedName>
</protein>
<reference evidence="1 2" key="1">
    <citation type="submission" date="2020-03" db="EMBL/GenBank/DDBJ databases">
        <title>Tamlana sp. nov, isolated from XXX.</title>
        <authorList>
            <person name="Cao W.R."/>
        </authorList>
    </citation>
    <scope>NUCLEOTIDE SEQUENCE [LARGE SCALE GENOMIC DNA]</scope>
    <source>
        <strain evidence="1 2">HST1-43</strain>
    </source>
</reference>
<dbReference type="RefSeq" id="WP_167916409.1">
    <property type="nucleotide sequence ID" value="NZ_JAAVJS010000001.1"/>
</dbReference>
<evidence type="ECO:0000313" key="1">
    <source>
        <dbReference type="EMBL" id="NJX14159.1"/>
    </source>
</evidence>
<organism evidence="1 2">
    <name type="scientific">Tamlana crocina</name>
    <dbReference type="NCBI Taxonomy" id="393006"/>
    <lineage>
        <taxon>Bacteria</taxon>
        <taxon>Pseudomonadati</taxon>
        <taxon>Bacteroidota</taxon>
        <taxon>Flavobacteriia</taxon>
        <taxon>Flavobacteriales</taxon>
        <taxon>Flavobacteriaceae</taxon>
        <taxon>Tamlana</taxon>
    </lineage>
</organism>
<sequence>MKLNLYLISFLLIAMSCKKQTETEPPSEASEKPSFSIVIHGGAGTILRENMSEEKETEYRKVLEEAIKTGHTILKNGGTSLDAVEKTINILEDSPLFNAGRGAVFTFEGTNEHDASIMDGKTLNAGASAGTSTVKNPINLARAVMEKSPHVMLSGKGAETFAEEQGLELVDPSYFSTESKLKSLERVKTKNDVSLFYDDELKASKLGTVGCVALDKNGNLAAGTSTGGMTNKRWGRIGDSPIIGAGTYANNNTCAVSSTGWGEYFIRGMVAYDISALMAYKNLTLKEAAKEVVQNKLPNIDDGQGVGGIIAIDKNGNMVMEFNTPGMFRATMNDNGELYVGMFKD</sequence>
<name>A0ABX1DAL0_9FLAO</name>
<dbReference type="InterPro" id="IPR000246">
    <property type="entry name" value="Peptidase_T2"/>
</dbReference>
<comment type="caution">
    <text evidence="1">The sequence shown here is derived from an EMBL/GenBank/DDBJ whole genome shotgun (WGS) entry which is preliminary data.</text>
</comment>
<evidence type="ECO:0000313" key="2">
    <source>
        <dbReference type="Proteomes" id="UP000760545"/>
    </source>
</evidence>
<dbReference type="CDD" id="cd04701">
    <property type="entry name" value="Asparaginase_2"/>
    <property type="match status" value="1"/>
</dbReference>
<dbReference type="InterPro" id="IPR029055">
    <property type="entry name" value="Ntn_hydrolases_N"/>
</dbReference>